<keyword evidence="3" id="KW-0902">Two-component regulatory system</keyword>
<feature type="domain" description="Histidine kinase/HSP90-like ATPase" evidence="5">
    <location>
        <begin position="298"/>
        <end position="397"/>
    </location>
</feature>
<evidence type="ECO:0000313" key="6">
    <source>
        <dbReference type="EMBL" id="KUO22957.1"/>
    </source>
</evidence>
<keyword evidence="1" id="KW-0808">Transferase</keyword>
<accession>A0A117S2B7</accession>
<organism evidence="6 7">
    <name type="scientific">Streptomyces dysideae</name>
    <dbReference type="NCBI Taxonomy" id="909626"/>
    <lineage>
        <taxon>Bacteria</taxon>
        <taxon>Bacillati</taxon>
        <taxon>Actinomycetota</taxon>
        <taxon>Actinomycetes</taxon>
        <taxon>Kitasatosporales</taxon>
        <taxon>Streptomycetaceae</taxon>
        <taxon>Streptomyces</taxon>
    </lineage>
</organism>
<evidence type="ECO:0000256" key="3">
    <source>
        <dbReference type="ARBA" id="ARBA00023012"/>
    </source>
</evidence>
<gene>
    <name evidence="6" type="ORF">AQJ91_01120</name>
</gene>
<dbReference type="InterPro" id="IPR050482">
    <property type="entry name" value="Sensor_HK_TwoCompSys"/>
</dbReference>
<dbReference type="EMBL" id="LMXB01000008">
    <property type="protein sequence ID" value="KUO22957.1"/>
    <property type="molecule type" value="Genomic_DNA"/>
</dbReference>
<dbReference type="InterPro" id="IPR003594">
    <property type="entry name" value="HATPase_dom"/>
</dbReference>
<dbReference type="InterPro" id="IPR036890">
    <property type="entry name" value="HATPase_C_sf"/>
</dbReference>
<keyword evidence="4" id="KW-0812">Transmembrane</keyword>
<dbReference type="Pfam" id="PF02518">
    <property type="entry name" value="HATPase_c"/>
    <property type="match status" value="1"/>
</dbReference>
<dbReference type="GO" id="GO:0016020">
    <property type="term" value="C:membrane"/>
    <property type="evidence" value="ECO:0007669"/>
    <property type="project" value="InterPro"/>
</dbReference>
<dbReference type="Gene3D" id="3.30.565.10">
    <property type="entry name" value="Histidine kinase-like ATPase, C-terminal domain"/>
    <property type="match status" value="1"/>
</dbReference>
<evidence type="ECO:0000259" key="5">
    <source>
        <dbReference type="SMART" id="SM00387"/>
    </source>
</evidence>
<dbReference type="SMART" id="SM00387">
    <property type="entry name" value="HATPase_c"/>
    <property type="match status" value="1"/>
</dbReference>
<keyword evidence="2 6" id="KW-0418">Kinase</keyword>
<evidence type="ECO:0000256" key="1">
    <source>
        <dbReference type="ARBA" id="ARBA00022679"/>
    </source>
</evidence>
<evidence type="ECO:0000256" key="4">
    <source>
        <dbReference type="SAM" id="Phobius"/>
    </source>
</evidence>
<protein>
    <submittedName>
        <fullName evidence="6">Histidine kinase</fullName>
    </submittedName>
</protein>
<keyword evidence="7" id="KW-1185">Reference proteome</keyword>
<feature type="transmembrane region" description="Helical" evidence="4">
    <location>
        <begin position="150"/>
        <end position="168"/>
    </location>
</feature>
<keyword evidence="4" id="KW-0472">Membrane</keyword>
<dbReference type="NCBIfam" id="NF047322">
    <property type="entry name" value="HK_morpho_MacS"/>
    <property type="match status" value="1"/>
</dbReference>
<feature type="transmembrane region" description="Helical" evidence="4">
    <location>
        <begin position="21"/>
        <end position="39"/>
    </location>
</feature>
<name>A0A117S2B7_9ACTN</name>
<reference evidence="6 7" key="1">
    <citation type="submission" date="2015-10" db="EMBL/GenBank/DDBJ databases">
        <title>Draft genome sequence of Streptomyces sp. RV15, isolated from a marine sponge.</title>
        <authorList>
            <person name="Ruckert C."/>
            <person name="Abdelmohsen U.R."/>
            <person name="Winkler A."/>
            <person name="Hentschel U."/>
            <person name="Kalinowski J."/>
            <person name="Kampfer P."/>
            <person name="Glaeser S."/>
        </authorList>
    </citation>
    <scope>NUCLEOTIDE SEQUENCE [LARGE SCALE GENOMIC DNA]</scope>
    <source>
        <strain evidence="6 7">RV15</strain>
    </source>
</reference>
<dbReference type="Pfam" id="PF19354">
    <property type="entry name" value="DUF5931"/>
    <property type="match status" value="1"/>
</dbReference>
<dbReference type="PANTHER" id="PTHR24421">
    <property type="entry name" value="NITRATE/NITRITE SENSOR PROTEIN NARX-RELATED"/>
    <property type="match status" value="1"/>
</dbReference>
<dbReference type="OrthoDB" id="5181554at2"/>
<dbReference type="Proteomes" id="UP000053260">
    <property type="component" value="Unassembled WGS sequence"/>
</dbReference>
<dbReference type="GO" id="GO:0000155">
    <property type="term" value="F:phosphorelay sensor kinase activity"/>
    <property type="evidence" value="ECO:0007669"/>
    <property type="project" value="InterPro"/>
</dbReference>
<dbReference type="SUPFAM" id="SSF55874">
    <property type="entry name" value="ATPase domain of HSP90 chaperone/DNA topoisomerase II/histidine kinase"/>
    <property type="match status" value="1"/>
</dbReference>
<feature type="transmembrane region" description="Helical" evidence="4">
    <location>
        <begin position="115"/>
        <end position="138"/>
    </location>
</feature>
<dbReference type="GO" id="GO:0046983">
    <property type="term" value="F:protein dimerization activity"/>
    <property type="evidence" value="ECO:0007669"/>
    <property type="project" value="InterPro"/>
</dbReference>
<dbReference type="Pfam" id="PF07730">
    <property type="entry name" value="HisKA_3"/>
    <property type="match status" value="1"/>
</dbReference>
<proteinExistence type="predicted"/>
<feature type="transmembrane region" description="Helical" evidence="4">
    <location>
        <begin position="76"/>
        <end position="95"/>
    </location>
</feature>
<dbReference type="STRING" id="909626.AQJ91_01120"/>
<keyword evidence="4" id="KW-1133">Transmembrane helix</keyword>
<dbReference type="Gene3D" id="1.20.5.1930">
    <property type="match status" value="1"/>
</dbReference>
<sequence length="404" mass="42965">MAKRVQVMRMSVEQPLWRALTAYRVLTMLYAVGLFGTAYDEFVRPWIAVAYYAVLCVWTLATLPRVQNAASCTKRFLAADLTIALTGILLTPLAAEYERIQSGGPTLPSIWTAGSVLAFAIKGGWRWAAFASTAVAVANLIERGAPARDTIHNVILVWVASIAIGYVVEVARASERTLARALEIEAATRERERLARDIHDGVLQVLAMVQRRGAVLGGEAAELGRMAGEQEVALRTLVSGGLVPVSRASEDAAEGAVVRAVEEEPDDGPVDLRVLLAPYAAAKVSLAEPGAPVVLPPDAARELAAAVGAALDNVRKHAGEQARAWLLVEDEPDEVIVTVRDDGPGIPEGRLAQAEGEGRMGVALSIRGRLRDLGGSAELISVPGQGTEVELKVPKVSRGKAGQR</sequence>
<dbReference type="AlphaFoldDB" id="A0A117S2B7"/>
<dbReference type="PANTHER" id="PTHR24421:SF61">
    <property type="entry name" value="OXYGEN SENSOR HISTIDINE KINASE NREB"/>
    <property type="match status" value="1"/>
</dbReference>
<dbReference type="InterPro" id="IPR045975">
    <property type="entry name" value="DUF5931"/>
</dbReference>
<evidence type="ECO:0000256" key="2">
    <source>
        <dbReference type="ARBA" id="ARBA00022777"/>
    </source>
</evidence>
<feature type="transmembrane region" description="Helical" evidence="4">
    <location>
        <begin position="45"/>
        <end position="64"/>
    </location>
</feature>
<dbReference type="InterPro" id="IPR011712">
    <property type="entry name" value="Sig_transdc_His_kin_sub3_dim/P"/>
</dbReference>
<evidence type="ECO:0000313" key="7">
    <source>
        <dbReference type="Proteomes" id="UP000053260"/>
    </source>
</evidence>
<dbReference type="CDD" id="cd16917">
    <property type="entry name" value="HATPase_UhpB-NarQ-NarX-like"/>
    <property type="match status" value="1"/>
</dbReference>
<dbReference type="RefSeq" id="WP_067014802.1">
    <property type="nucleotide sequence ID" value="NZ_KQ949075.1"/>
</dbReference>
<comment type="caution">
    <text evidence="6">The sequence shown here is derived from an EMBL/GenBank/DDBJ whole genome shotgun (WGS) entry which is preliminary data.</text>
</comment>